<accession>A0A410P4C2</accession>
<evidence type="ECO:0000256" key="3">
    <source>
        <dbReference type="ARBA" id="ARBA00022723"/>
    </source>
</evidence>
<dbReference type="InterPro" id="IPR013785">
    <property type="entry name" value="Aldolase_TIM"/>
</dbReference>
<dbReference type="PROSITE" id="PS51918">
    <property type="entry name" value="RADICAL_SAM"/>
    <property type="match status" value="1"/>
</dbReference>
<evidence type="ECO:0000313" key="7">
    <source>
        <dbReference type="EMBL" id="QAT16973.1"/>
    </source>
</evidence>
<dbReference type="SFLD" id="SFLDG01067">
    <property type="entry name" value="SPASM/twitch_domain_containing"/>
    <property type="match status" value="1"/>
</dbReference>
<dbReference type="InterPro" id="IPR058240">
    <property type="entry name" value="rSAM_sf"/>
</dbReference>
<evidence type="ECO:0000256" key="4">
    <source>
        <dbReference type="ARBA" id="ARBA00023004"/>
    </source>
</evidence>
<protein>
    <recommendedName>
        <fullName evidence="6">Radical SAM core domain-containing protein</fullName>
    </recommendedName>
</protein>
<dbReference type="InterPro" id="IPR050377">
    <property type="entry name" value="Radical_SAM_PqqE_MftC-like"/>
</dbReference>
<dbReference type="GO" id="GO:0051536">
    <property type="term" value="F:iron-sulfur cluster binding"/>
    <property type="evidence" value="ECO:0007669"/>
    <property type="project" value="UniProtKB-KW"/>
</dbReference>
<dbReference type="GO" id="GO:0046872">
    <property type="term" value="F:metal ion binding"/>
    <property type="evidence" value="ECO:0007669"/>
    <property type="project" value="UniProtKB-KW"/>
</dbReference>
<dbReference type="Pfam" id="PF04055">
    <property type="entry name" value="Radical_SAM"/>
    <property type="match status" value="1"/>
</dbReference>
<evidence type="ECO:0000256" key="5">
    <source>
        <dbReference type="ARBA" id="ARBA00023014"/>
    </source>
</evidence>
<sequence length="365" mass="41939">MNAMKHPKTPGINGRDKRLLISLTNACPYRCVFCVYLHDRQPADLPAEAWLDILKEAKRHGFGFLEIGSQGEPALHPDFEKIIASAYRWGYAVEVLTNLQEGKRIKKILPYLNLLTINLNATDAREFRDIHGIKRRDAFKNALDSLKDILDLAHRKKYAVRFKINYVITKNTAAKAISFVRKFHRILLERMGRPADLSIHFHHMLLTPHNHFLAPDKEQLRRLINEFRIAARLPFFVRTTNVLDFTKKTQQILNARTLMGPLHRNTMPNDTNSKVVKRLNGLMTCEAWKNNLFIDCNGDIFGCLNPTRILFGLPAADDPTFYGNVKDGRLAQILKTPPQPAMDMDFANRFWKACVICGLKKRTQP</sequence>
<dbReference type="OrthoDB" id="9782387at2"/>
<dbReference type="PANTHER" id="PTHR11228:SF7">
    <property type="entry name" value="PQQA PEPTIDE CYCLASE"/>
    <property type="match status" value="1"/>
</dbReference>
<name>A0A410P4C2_VELA1</name>
<keyword evidence="5" id="KW-0411">Iron-sulfur</keyword>
<keyword evidence="3" id="KW-0479">Metal-binding</keyword>
<proteinExistence type="predicted"/>
<dbReference type="GO" id="GO:0003824">
    <property type="term" value="F:catalytic activity"/>
    <property type="evidence" value="ECO:0007669"/>
    <property type="project" value="InterPro"/>
</dbReference>
<dbReference type="Proteomes" id="UP000287243">
    <property type="component" value="Chromosome"/>
</dbReference>
<reference evidence="7 8" key="1">
    <citation type="submission" date="2017-01" db="EMBL/GenBank/DDBJ databases">
        <title>First insights into the biology of 'candidatus Vampirococcus archaeovorus'.</title>
        <authorList>
            <person name="Kizina J."/>
            <person name="Jordan S."/>
            <person name="Stueber K."/>
            <person name="Reinhardt R."/>
            <person name="Harder J."/>
        </authorList>
    </citation>
    <scope>NUCLEOTIDE SEQUENCE [LARGE SCALE GENOMIC DNA]</scope>
    <source>
        <strain evidence="7 8">LiM</strain>
    </source>
</reference>
<evidence type="ECO:0000313" key="8">
    <source>
        <dbReference type="Proteomes" id="UP000287243"/>
    </source>
</evidence>
<keyword evidence="2" id="KW-0949">S-adenosyl-L-methionine</keyword>
<dbReference type="CDD" id="cd01335">
    <property type="entry name" value="Radical_SAM"/>
    <property type="match status" value="1"/>
</dbReference>
<dbReference type="Gene3D" id="3.20.20.70">
    <property type="entry name" value="Aldolase class I"/>
    <property type="match status" value="1"/>
</dbReference>
<keyword evidence="8" id="KW-1185">Reference proteome</keyword>
<dbReference type="KEGG" id="vai:BU251_04120"/>
<evidence type="ECO:0000256" key="1">
    <source>
        <dbReference type="ARBA" id="ARBA00001966"/>
    </source>
</evidence>
<evidence type="ECO:0000259" key="6">
    <source>
        <dbReference type="PROSITE" id="PS51918"/>
    </source>
</evidence>
<evidence type="ECO:0000256" key="2">
    <source>
        <dbReference type="ARBA" id="ARBA00022691"/>
    </source>
</evidence>
<dbReference type="SUPFAM" id="SSF102114">
    <property type="entry name" value="Radical SAM enzymes"/>
    <property type="match status" value="1"/>
</dbReference>
<keyword evidence="4" id="KW-0408">Iron</keyword>
<dbReference type="AlphaFoldDB" id="A0A410P4C2"/>
<dbReference type="PANTHER" id="PTHR11228">
    <property type="entry name" value="RADICAL SAM DOMAIN PROTEIN"/>
    <property type="match status" value="1"/>
</dbReference>
<dbReference type="EMBL" id="CP019384">
    <property type="protein sequence ID" value="QAT16973.1"/>
    <property type="molecule type" value="Genomic_DNA"/>
</dbReference>
<comment type="cofactor">
    <cofactor evidence="1">
        <name>[4Fe-4S] cluster</name>
        <dbReference type="ChEBI" id="CHEBI:49883"/>
    </cofactor>
</comment>
<feature type="domain" description="Radical SAM core" evidence="6">
    <location>
        <begin position="13"/>
        <end position="246"/>
    </location>
</feature>
<organism evidence="7 8">
    <name type="scientific">Velamenicoccus archaeovorus</name>
    <dbReference type="NCBI Taxonomy" id="1930593"/>
    <lineage>
        <taxon>Bacteria</taxon>
        <taxon>Pseudomonadati</taxon>
        <taxon>Candidatus Omnitrophota</taxon>
        <taxon>Candidatus Velamenicoccus</taxon>
    </lineage>
</organism>
<dbReference type="InterPro" id="IPR007197">
    <property type="entry name" value="rSAM"/>
</dbReference>
<dbReference type="SFLD" id="SFLDS00029">
    <property type="entry name" value="Radical_SAM"/>
    <property type="match status" value="1"/>
</dbReference>
<gene>
    <name evidence="7" type="ORF">BU251_04120</name>
</gene>